<dbReference type="RefSeq" id="WP_115812708.1">
    <property type="nucleotide sequence ID" value="NZ_QUNI01000004.1"/>
</dbReference>
<dbReference type="Proteomes" id="UP000257136">
    <property type="component" value="Unassembled WGS sequence"/>
</dbReference>
<dbReference type="OrthoDB" id="1067053at2"/>
<organism evidence="1 2">
    <name type="scientific">Flavobacterium aquicola</name>
    <dbReference type="NCBI Taxonomy" id="1682742"/>
    <lineage>
        <taxon>Bacteria</taxon>
        <taxon>Pseudomonadati</taxon>
        <taxon>Bacteroidota</taxon>
        <taxon>Flavobacteriia</taxon>
        <taxon>Flavobacteriales</taxon>
        <taxon>Flavobacteriaceae</taxon>
        <taxon>Flavobacterium</taxon>
    </lineage>
</organism>
<evidence type="ECO:0008006" key="3">
    <source>
        <dbReference type="Google" id="ProtNLM"/>
    </source>
</evidence>
<protein>
    <recommendedName>
        <fullName evidence="3">MarR family transcriptional regulator</fullName>
    </recommendedName>
</protein>
<dbReference type="EMBL" id="QUNI01000004">
    <property type="protein sequence ID" value="REG99794.1"/>
    <property type="molecule type" value="Genomic_DNA"/>
</dbReference>
<comment type="caution">
    <text evidence="1">The sequence shown here is derived from an EMBL/GenBank/DDBJ whole genome shotgun (WGS) entry which is preliminary data.</text>
</comment>
<keyword evidence="2" id="KW-1185">Reference proteome</keyword>
<sequence>MEKLKEYIHQILGKDLEIKELSKEYTNKLPFLFRNNFNFYVTHLHNHELILVKVNKEDAFNAAQLRQQVIAIQKVLDKRIIIVTEDITAINRKRLIDQKISFIVPGKQMFLAELLIDIQDFNKEKAYQKEFLLLPSAQLILLYQILHREDNLSQYTFKELAEKFQYTQMGITKAIENLKRLAIAEVVGTKEKNIVFETDIPKLWKSIEKHIINPVLKTVYVDEKPSIKMHCSNATALEEYSDMNPSKLEYFAIEKNKFYELEKTNQLINLNKESGNYALEVWKYNPELITKGITKKNNVDPLSLYISLKDGFIDERTDMALDQIIEKCIW</sequence>
<evidence type="ECO:0000313" key="2">
    <source>
        <dbReference type="Proteomes" id="UP000257136"/>
    </source>
</evidence>
<name>A0A3E0ENG2_9FLAO</name>
<gene>
    <name evidence="1" type="ORF">C8P67_104432</name>
</gene>
<proteinExistence type="predicted"/>
<reference evidence="1 2" key="1">
    <citation type="submission" date="2018-08" db="EMBL/GenBank/DDBJ databases">
        <title>Genomic Encyclopedia of Archaeal and Bacterial Type Strains, Phase II (KMG-II): from individual species to whole genera.</title>
        <authorList>
            <person name="Goeker M."/>
        </authorList>
    </citation>
    <scope>NUCLEOTIDE SEQUENCE [LARGE SCALE GENOMIC DNA]</scope>
    <source>
        <strain evidence="1 2">DSM 100880</strain>
    </source>
</reference>
<evidence type="ECO:0000313" key="1">
    <source>
        <dbReference type="EMBL" id="REG99794.1"/>
    </source>
</evidence>
<dbReference type="AlphaFoldDB" id="A0A3E0ENG2"/>
<accession>A0A3E0ENG2</accession>